<dbReference type="GO" id="GO:0005524">
    <property type="term" value="F:ATP binding"/>
    <property type="evidence" value="ECO:0007669"/>
    <property type="project" value="UniProtKB-KW"/>
</dbReference>
<feature type="active site" description="Cysteine persulfide intermediate; for sulfurtransferase activity" evidence="13">
    <location>
        <position position="360"/>
    </location>
</feature>
<evidence type="ECO:0000256" key="6">
    <source>
        <dbReference type="ARBA" id="ARBA00022723"/>
    </source>
</evidence>
<reference evidence="15" key="2">
    <citation type="journal article" name="Front. Microbiol.">
        <title>Degradative Capacity of Two Strains of Rhodonia placenta: From Phenotype to Genotype.</title>
        <authorList>
            <person name="Kolle M."/>
            <person name="Horta M.A.C."/>
            <person name="Nowrousian M."/>
            <person name="Ohm R.A."/>
            <person name="Benz J.P."/>
            <person name="Pilgard A."/>
        </authorList>
    </citation>
    <scope>NUCLEOTIDE SEQUENCE</scope>
    <source>
        <strain evidence="15">FPRL280</strain>
    </source>
</reference>
<feature type="binding site" evidence="13">
    <location>
        <begin position="136"/>
        <end position="137"/>
    </location>
    <ligand>
        <name>ATP</name>
        <dbReference type="ChEBI" id="CHEBI:30616"/>
    </ligand>
</feature>
<feature type="binding site" evidence="13">
    <location>
        <position position="68"/>
    </location>
    <ligand>
        <name>ATP</name>
        <dbReference type="ChEBI" id="CHEBI:30616"/>
    </ligand>
</feature>
<reference evidence="15" key="1">
    <citation type="submission" date="2020-11" db="EMBL/GenBank/DDBJ databases">
        <authorList>
            <person name="Koelle M."/>
            <person name="Horta M.A.C."/>
            <person name="Nowrousian M."/>
            <person name="Ohm R.A."/>
            <person name="Benz P."/>
            <person name="Pilgard A."/>
        </authorList>
    </citation>
    <scope>NUCLEOTIDE SEQUENCE</scope>
    <source>
        <strain evidence="15">FPRL280</strain>
    </source>
</reference>
<dbReference type="PANTHER" id="PTHR10953:SF102">
    <property type="entry name" value="ADENYLYLTRANSFERASE AND SULFURTRANSFERASE MOCS3"/>
    <property type="match status" value="1"/>
</dbReference>
<dbReference type="Proteomes" id="UP000639403">
    <property type="component" value="Unassembled WGS sequence"/>
</dbReference>
<dbReference type="NCBIfam" id="NF004281">
    <property type="entry name" value="PRK05690.1"/>
    <property type="match status" value="1"/>
</dbReference>
<comment type="pathway">
    <text evidence="13">tRNA modification; 5-methoxycarbonylmethyl-2-thiouridine-tRNA biosynthesis.</text>
</comment>
<evidence type="ECO:0000256" key="9">
    <source>
        <dbReference type="ARBA" id="ARBA00022833"/>
    </source>
</evidence>
<sequence>MSSSSAAGTLPLEDYQRYGRQMILNGFGLPGQLKLQHASVAVVGAGGLGCPALQYLAAAGVGRIGIIDHDRVELSNLQRQVLHTEARVGMHKALSAAEALKQINSRVQVDAHTTALTPANAAALLAPYDLVLDCTDNLPTRYLLSDTAVHLRRPLVSGAAQQLDGQLCVYNLGPGAGPCFRCLFPRAPAPEAAGSCAELGVLGAVTGVVGALQAAEAVKLLTGLHDGKPTMLMYSALGAPPFRSIKLRARRPTCAACGAEGERVGRIEETDYVAFCGGARPDWVARGLAEGRPDSRVRATELKRVLDSGKHVRVIDVRPPTEFGICRLPGSMNIPIKELVANPSQSVLGDEEDTETYVVCRLGNDSQLAVEALRNANARGTVKDVIGGLRAWAKEVDEAFPVY</sequence>
<dbReference type="GO" id="GO:0070566">
    <property type="term" value="F:adenylyltransferase activity"/>
    <property type="evidence" value="ECO:0007669"/>
    <property type="project" value="InterPro"/>
</dbReference>
<evidence type="ECO:0000256" key="11">
    <source>
        <dbReference type="ARBA" id="ARBA00023268"/>
    </source>
</evidence>
<dbReference type="InterPro" id="IPR001763">
    <property type="entry name" value="Rhodanese-like_dom"/>
</dbReference>
<accession>A0A8H7U504</accession>
<feature type="binding site" evidence="13">
    <location>
        <position position="182"/>
    </location>
    <ligand>
        <name>Zn(2+)</name>
        <dbReference type="ChEBI" id="CHEBI:29105"/>
    </ligand>
</feature>
<keyword evidence="9 13" id="KW-0862">Zinc</keyword>
<dbReference type="InterPro" id="IPR035985">
    <property type="entry name" value="Ubiquitin-activating_enz"/>
</dbReference>
<dbReference type="GO" id="GO:0004792">
    <property type="term" value="F:thiosulfate-cyanide sulfurtransferase activity"/>
    <property type="evidence" value="ECO:0007669"/>
    <property type="project" value="TreeGrafter"/>
</dbReference>
<evidence type="ECO:0000256" key="7">
    <source>
        <dbReference type="ARBA" id="ARBA00022741"/>
    </source>
</evidence>
<dbReference type="PANTHER" id="PTHR10953">
    <property type="entry name" value="UBIQUITIN-ACTIVATING ENZYME E1"/>
    <property type="match status" value="1"/>
</dbReference>
<dbReference type="Gene3D" id="3.40.50.720">
    <property type="entry name" value="NAD(P)-binding Rossmann-like Domain"/>
    <property type="match status" value="1"/>
</dbReference>
<dbReference type="GO" id="GO:0032447">
    <property type="term" value="P:protein urmylation"/>
    <property type="evidence" value="ECO:0007669"/>
    <property type="project" value="TreeGrafter"/>
</dbReference>
<keyword evidence="6 13" id="KW-0479">Metal-binding</keyword>
<evidence type="ECO:0000256" key="13">
    <source>
        <dbReference type="HAMAP-Rule" id="MF_03049"/>
    </source>
</evidence>
<comment type="caution">
    <text evidence="15">The sequence shown here is derived from an EMBL/GenBank/DDBJ whole genome shotgun (WGS) entry which is preliminary data.</text>
</comment>
<keyword evidence="5" id="KW-0548">Nucleotidyltransferase</keyword>
<dbReference type="GO" id="GO:0005829">
    <property type="term" value="C:cytosol"/>
    <property type="evidence" value="ECO:0007669"/>
    <property type="project" value="UniProtKB-SubCell"/>
</dbReference>
<dbReference type="CDD" id="cd00757">
    <property type="entry name" value="ThiF_MoeB_HesA_family"/>
    <property type="match status" value="1"/>
</dbReference>
<keyword evidence="8" id="KW-0833">Ubl conjugation pathway</keyword>
<keyword evidence="4 13" id="KW-0819">tRNA processing</keyword>
<dbReference type="SMART" id="SM00450">
    <property type="entry name" value="RHOD"/>
    <property type="match status" value="1"/>
</dbReference>
<dbReference type="EMBL" id="JADOXO010000026">
    <property type="protein sequence ID" value="KAF9818804.1"/>
    <property type="molecule type" value="Genomic_DNA"/>
</dbReference>
<feature type="binding site" evidence="13">
    <location>
        <position position="179"/>
    </location>
    <ligand>
        <name>Zn(2+)</name>
        <dbReference type="ChEBI" id="CHEBI:29105"/>
    </ligand>
</feature>
<dbReference type="InterPro" id="IPR036873">
    <property type="entry name" value="Rhodanese-like_dom_sf"/>
</dbReference>
<organism evidence="15 16">
    <name type="scientific">Rhodonia placenta</name>
    <dbReference type="NCBI Taxonomy" id="104341"/>
    <lineage>
        <taxon>Eukaryota</taxon>
        <taxon>Fungi</taxon>
        <taxon>Dikarya</taxon>
        <taxon>Basidiomycota</taxon>
        <taxon>Agaricomycotina</taxon>
        <taxon>Agaricomycetes</taxon>
        <taxon>Polyporales</taxon>
        <taxon>Adustoporiaceae</taxon>
        <taxon>Rhodonia</taxon>
    </lineage>
</organism>
<dbReference type="InterPro" id="IPR028885">
    <property type="entry name" value="MOCS3/Uba4"/>
</dbReference>
<dbReference type="AlphaFoldDB" id="A0A8H7U504"/>
<dbReference type="Gene3D" id="3.40.250.10">
    <property type="entry name" value="Rhodanese-like domain"/>
    <property type="match status" value="1"/>
</dbReference>
<keyword evidence="10 13" id="KW-0067">ATP-binding</keyword>
<evidence type="ECO:0000256" key="3">
    <source>
        <dbReference type="ARBA" id="ARBA00022679"/>
    </source>
</evidence>
<dbReference type="FunFam" id="3.40.250.10:FF:000014">
    <property type="entry name" value="Adenylyltransferase and sulfurtransferase MOCS3"/>
    <property type="match status" value="1"/>
</dbReference>
<dbReference type="HAMAP" id="MF_03049">
    <property type="entry name" value="MOCS3_Uba4"/>
    <property type="match status" value="1"/>
</dbReference>
<dbReference type="PROSITE" id="PS50206">
    <property type="entry name" value="RHODANESE_3"/>
    <property type="match status" value="1"/>
</dbReference>
<evidence type="ECO:0000256" key="12">
    <source>
        <dbReference type="ARBA" id="ARBA00075323"/>
    </source>
</evidence>
<feature type="binding site" evidence="13">
    <location>
        <position position="257"/>
    </location>
    <ligand>
        <name>Zn(2+)</name>
        <dbReference type="ChEBI" id="CHEBI:29105"/>
    </ligand>
</feature>
<dbReference type="InterPro" id="IPR045886">
    <property type="entry name" value="ThiF/MoeB/HesA"/>
</dbReference>
<evidence type="ECO:0000256" key="10">
    <source>
        <dbReference type="ARBA" id="ARBA00022840"/>
    </source>
</evidence>
<gene>
    <name evidence="13" type="primary">UBA4</name>
    <name evidence="15" type="ORF">IEO21_02584</name>
</gene>
<feature type="binding site" evidence="13">
    <location>
        <position position="92"/>
    </location>
    <ligand>
        <name>ATP</name>
        <dbReference type="ChEBI" id="CHEBI:30616"/>
    </ligand>
</feature>
<feature type="active site" description="Glycyl thioester intermediate; for adenylyltransferase activity" evidence="13">
    <location>
        <position position="196"/>
    </location>
</feature>
<keyword evidence="2 13" id="KW-0963">Cytoplasm</keyword>
<evidence type="ECO:0000313" key="15">
    <source>
        <dbReference type="EMBL" id="KAF9818804.1"/>
    </source>
</evidence>
<comment type="similarity">
    <text evidence="13">In the N-terminal section; belongs to the HesA/MoeB/ThiF family. UBA4 subfamily.</text>
</comment>
<keyword evidence="7 13" id="KW-0547">Nucleotide-binding</keyword>
<dbReference type="SUPFAM" id="SSF69572">
    <property type="entry name" value="Activating enzymes of the ubiquitin-like proteins"/>
    <property type="match status" value="1"/>
</dbReference>
<feature type="binding site" evidence="13">
    <location>
        <begin position="75"/>
        <end position="79"/>
    </location>
    <ligand>
        <name>ATP</name>
        <dbReference type="ChEBI" id="CHEBI:30616"/>
    </ligand>
</feature>
<keyword evidence="11 13" id="KW-0511">Multifunctional enzyme</keyword>
<evidence type="ECO:0000256" key="8">
    <source>
        <dbReference type="ARBA" id="ARBA00022786"/>
    </source>
</evidence>
<feature type="binding site" evidence="13">
    <location>
        <position position="254"/>
    </location>
    <ligand>
        <name>Zn(2+)</name>
        <dbReference type="ChEBI" id="CHEBI:29105"/>
    </ligand>
</feature>
<proteinExistence type="inferred from homology"/>
<name>A0A8H7U504_9APHY</name>
<dbReference type="GO" id="GO:0042292">
    <property type="term" value="F:URM1 activating enzyme activity"/>
    <property type="evidence" value="ECO:0007669"/>
    <property type="project" value="TreeGrafter"/>
</dbReference>
<evidence type="ECO:0000256" key="2">
    <source>
        <dbReference type="ARBA" id="ARBA00022490"/>
    </source>
</evidence>
<keyword evidence="3 13" id="KW-0808">Transferase</keyword>
<dbReference type="GO" id="GO:0002143">
    <property type="term" value="P:tRNA wobble position uridine thiolation"/>
    <property type="evidence" value="ECO:0007669"/>
    <property type="project" value="InterPro"/>
</dbReference>
<evidence type="ECO:0000256" key="5">
    <source>
        <dbReference type="ARBA" id="ARBA00022695"/>
    </source>
</evidence>
<comment type="cofactor">
    <cofactor evidence="13">
        <name>Zn(2+)</name>
        <dbReference type="ChEBI" id="CHEBI:29105"/>
    </cofactor>
    <text evidence="13">Binds 1 zinc ion per subunit.</text>
</comment>
<protein>
    <recommendedName>
        <fullName evidence="12">Needs CLA4 to survive protein 3</fullName>
    </recommendedName>
</protein>
<evidence type="ECO:0000259" key="14">
    <source>
        <dbReference type="PROSITE" id="PS50206"/>
    </source>
</evidence>
<comment type="subcellular location">
    <subcellularLocation>
        <location evidence="1">Cytoplasm</location>
        <location evidence="1">Cytosol</location>
    </subcellularLocation>
</comment>
<dbReference type="UniPathway" id="UPA00988"/>
<evidence type="ECO:0000256" key="1">
    <source>
        <dbReference type="ARBA" id="ARBA00004514"/>
    </source>
</evidence>
<dbReference type="Pfam" id="PF00581">
    <property type="entry name" value="Rhodanese"/>
    <property type="match status" value="1"/>
</dbReference>
<dbReference type="InterPro" id="IPR000594">
    <property type="entry name" value="ThiF_NAD_FAD-bd"/>
</dbReference>
<feature type="domain" description="Rhodanese" evidence="14">
    <location>
        <begin position="308"/>
        <end position="401"/>
    </location>
</feature>
<dbReference type="FunFam" id="3.40.50.720:FF:000033">
    <property type="entry name" value="Adenylyltransferase and sulfurtransferase MOCS3"/>
    <property type="match status" value="1"/>
</dbReference>
<evidence type="ECO:0000313" key="16">
    <source>
        <dbReference type="Proteomes" id="UP000639403"/>
    </source>
</evidence>
<evidence type="ECO:0000256" key="4">
    <source>
        <dbReference type="ARBA" id="ARBA00022694"/>
    </source>
</evidence>
<feature type="binding site" evidence="13">
    <location>
        <position position="47"/>
    </location>
    <ligand>
        <name>ATP</name>
        <dbReference type="ChEBI" id="CHEBI:30616"/>
    </ligand>
</feature>
<dbReference type="GO" id="GO:0046872">
    <property type="term" value="F:metal ion binding"/>
    <property type="evidence" value="ECO:0007669"/>
    <property type="project" value="UniProtKB-KW"/>
</dbReference>
<dbReference type="Pfam" id="PF00899">
    <property type="entry name" value="ThiF"/>
    <property type="match status" value="1"/>
</dbReference>